<dbReference type="AlphaFoldDB" id="A0AA97FKE2"/>
<feature type="transmembrane region" description="Helical" evidence="2">
    <location>
        <begin position="358"/>
        <end position="382"/>
    </location>
</feature>
<gene>
    <name evidence="3" type="ORF">N8K70_08075</name>
</gene>
<organism evidence="3 4">
    <name type="scientific">Microbacterium betulae</name>
    <dbReference type="NCBI Taxonomy" id="2981139"/>
    <lineage>
        <taxon>Bacteria</taxon>
        <taxon>Bacillati</taxon>
        <taxon>Actinomycetota</taxon>
        <taxon>Actinomycetes</taxon>
        <taxon>Micrococcales</taxon>
        <taxon>Microbacteriaceae</taxon>
        <taxon>Microbacterium</taxon>
    </lineage>
</organism>
<keyword evidence="2" id="KW-1133">Transmembrane helix</keyword>
<evidence type="ECO:0000256" key="2">
    <source>
        <dbReference type="SAM" id="Phobius"/>
    </source>
</evidence>
<proteinExistence type="predicted"/>
<keyword evidence="2" id="KW-0472">Membrane</keyword>
<feature type="compositionally biased region" description="Low complexity" evidence="1">
    <location>
        <begin position="175"/>
        <end position="193"/>
    </location>
</feature>
<sequence length="387" mass="39552">MSTPDGRPLTRRQLRELRQTGQNAIIADDENGTPEEGAADEHTPADLSDAPAEADGVAESPESDAGEPEEDAPEHESSDAEEATGDEGGLPGGDEPIPDDVVTLEAVDEPETREDEPPSSPSEHHPPLTRRQLREQERQRTGVAPVIVPPPSDGRSDDGVADAVEATIVTDEVPHAAPVPETVEAEVVPDAPATGPENASQDEEPVDQAVDAPSGMRTADAAPPRLRPGFGENVAVKPVPPAPASFDELLTHPRESSGSGSAPSALILDEIPSAALNAPITATGELIVTSSHKLPDGFGSSGAAKGTTDGREIDAVLIDGEIPLASSPTPIAASDAVSTSKSPGEVIRPPAPEKNHKLVLTLGITAGALGIAVVGAVVIAYASGVFG</sequence>
<name>A0AA97FKE2_9MICO</name>
<dbReference type="KEGG" id="mbet:N8K70_08075"/>
<evidence type="ECO:0000256" key="1">
    <source>
        <dbReference type="SAM" id="MobiDB-lite"/>
    </source>
</evidence>
<protein>
    <submittedName>
        <fullName evidence="3">Uncharacterized protein</fullName>
    </submittedName>
</protein>
<evidence type="ECO:0000313" key="4">
    <source>
        <dbReference type="Proteomes" id="UP001305498"/>
    </source>
</evidence>
<feature type="compositionally biased region" description="Basic and acidic residues" evidence="1">
    <location>
        <begin position="122"/>
        <end position="140"/>
    </location>
</feature>
<feature type="compositionally biased region" description="Acidic residues" evidence="1">
    <location>
        <begin position="61"/>
        <end position="85"/>
    </location>
</feature>
<dbReference type="RefSeq" id="WP_317141071.1">
    <property type="nucleotide sequence ID" value="NZ_CP118157.1"/>
</dbReference>
<evidence type="ECO:0000313" key="3">
    <source>
        <dbReference type="EMBL" id="WOF24598.1"/>
    </source>
</evidence>
<accession>A0AA97FKE2</accession>
<dbReference type="Proteomes" id="UP001305498">
    <property type="component" value="Chromosome"/>
</dbReference>
<reference evidence="3 4" key="1">
    <citation type="submission" date="2023-02" db="EMBL/GenBank/DDBJ databases">
        <title>Microbacterium betulae sp. nov., isolated from birch wood.</title>
        <authorList>
            <person name="Pasciak M."/>
            <person name="Pawlik K.J."/>
            <person name="Martynowski D."/>
            <person name="Laczmanski L."/>
            <person name="Ciekot J."/>
            <person name="Szponar B."/>
            <person name="Wojcik-Fatla A."/>
            <person name="Mackiewicz B."/>
            <person name="Farian E."/>
            <person name="Cholewa G."/>
            <person name="Cholewa A."/>
            <person name="Dutkiewicz J."/>
        </authorList>
    </citation>
    <scope>NUCLEOTIDE SEQUENCE [LARGE SCALE GENOMIC DNA]</scope>
    <source>
        <strain evidence="3 4">AB</strain>
    </source>
</reference>
<feature type="region of interest" description="Disordered" evidence="1">
    <location>
        <begin position="1"/>
        <end position="226"/>
    </location>
</feature>
<dbReference type="EMBL" id="CP118157">
    <property type="protein sequence ID" value="WOF24598.1"/>
    <property type="molecule type" value="Genomic_DNA"/>
</dbReference>
<keyword evidence="2" id="KW-0812">Transmembrane</keyword>
<keyword evidence="4" id="KW-1185">Reference proteome</keyword>